<dbReference type="OrthoDB" id="205782at2759"/>
<feature type="region of interest" description="Disordered" evidence="3">
    <location>
        <begin position="352"/>
        <end position="405"/>
    </location>
</feature>
<dbReference type="SUPFAM" id="SSF54001">
    <property type="entry name" value="Cysteine proteinases"/>
    <property type="match status" value="1"/>
</dbReference>
<dbReference type="InterPro" id="IPR038765">
    <property type="entry name" value="Papain-like_cys_pep_sf"/>
</dbReference>
<keyword evidence="2 5" id="KW-0378">Hydrolase</keyword>
<dbReference type="PANTHER" id="PTHR22975">
    <property type="entry name" value="UBIQUITIN SPECIFIC PROTEINASE"/>
    <property type="match status" value="1"/>
</dbReference>
<feature type="compositionally biased region" description="Basic and acidic residues" evidence="3">
    <location>
        <begin position="355"/>
        <end position="365"/>
    </location>
</feature>
<dbReference type="PANTHER" id="PTHR22975:SF9">
    <property type="entry name" value="ECHINUS SPLICE FORM 3"/>
    <property type="match status" value="1"/>
</dbReference>
<evidence type="ECO:0000256" key="3">
    <source>
        <dbReference type="SAM" id="MobiDB-lite"/>
    </source>
</evidence>
<feature type="domain" description="USP" evidence="4">
    <location>
        <begin position="1"/>
        <end position="229"/>
    </location>
</feature>
<dbReference type="InterPro" id="IPR001394">
    <property type="entry name" value="Peptidase_C19_UCH"/>
</dbReference>
<comment type="caution">
    <text evidence="5">The sequence shown here is derived from an EMBL/GenBank/DDBJ whole genome shotgun (WGS) entry which is preliminary data.</text>
</comment>
<feature type="compositionally biased region" description="Low complexity" evidence="3">
    <location>
        <begin position="380"/>
        <end position="397"/>
    </location>
</feature>
<reference evidence="5 6" key="1">
    <citation type="submission" date="2019-07" db="EMBL/GenBank/DDBJ databases">
        <title>Draft genome assembly of a fouling barnacle, Amphibalanus amphitrite (Darwin, 1854): The first reference genome for Thecostraca.</title>
        <authorList>
            <person name="Kim W."/>
        </authorList>
    </citation>
    <scope>NUCLEOTIDE SEQUENCE [LARGE SCALE GENOMIC DNA]</scope>
    <source>
        <strain evidence="5">SNU_AA5</strain>
        <tissue evidence="5">Soma without cirri and trophi</tissue>
    </source>
</reference>
<dbReference type="GO" id="GO:0004843">
    <property type="term" value="F:cysteine-type deubiquitinase activity"/>
    <property type="evidence" value="ECO:0007669"/>
    <property type="project" value="InterPro"/>
</dbReference>
<protein>
    <submittedName>
        <fullName evidence="5">Inactive ubiquitin carboxyl-terminal hydrolase 54</fullName>
    </submittedName>
</protein>
<sequence>MDDAAECFENILQRLHVHLAPAHVSEEPCAARHCIPHQRFAMTLVEQSMVHYVSASALTSQTGEMTSPAAASGVSGGPAGGEFGRLLKRAGGMGDVRNCPSSCGARIQICRTLMSRPDVVSVGIVWDSERPQLEHIMHVLGAVGTRLKVRDVFHSVLDSRWAGATEHRLVGVVTYYGKHYSTFFYHTKHQVWIYFDDASVREIGPHWSHVVDKCRRGHCQPLLLLYSNPAGQPVATDTAPLTRTVVTGGGSLRRARTPNPERTDGGPAPAAPRRRAVTPSPGRPGGQQARDAYSDYQNVAAVQPLYEQTEPESSRSRLVNRYARLCAEEGGGGRPPVLPSFPDPGLAETRLAARGKADAASELRRSGSGQRRRRDSGNWSGDRNSASSTSSGSNESGHPAIAMFR</sequence>
<dbReference type="PROSITE" id="PS50235">
    <property type="entry name" value="USP_3"/>
    <property type="match status" value="1"/>
</dbReference>
<gene>
    <name evidence="5" type="primary">Usp54</name>
    <name evidence="5" type="ORF">FJT64_002368</name>
</gene>
<evidence type="ECO:0000313" key="6">
    <source>
        <dbReference type="Proteomes" id="UP000440578"/>
    </source>
</evidence>
<evidence type="ECO:0000256" key="2">
    <source>
        <dbReference type="ARBA" id="ARBA00022801"/>
    </source>
</evidence>
<dbReference type="InterPro" id="IPR052398">
    <property type="entry name" value="Ubiquitin_hydrolase_53/54"/>
</dbReference>
<dbReference type="EMBL" id="VIIS01000636">
    <property type="protein sequence ID" value="KAF0306747.1"/>
    <property type="molecule type" value="Genomic_DNA"/>
</dbReference>
<proteinExistence type="predicted"/>
<accession>A0A6A4WGY9</accession>
<evidence type="ECO:0000256" key="1">
    <source>
        <dbReference type="ARBA" id="ARBA00022786"/>
    </source>
</evidence>
<dbReference type="CDD" id="cd02257">
    <property type="entry name" value="Peptidase_C19"/>
    <property type="match status" value="1"/>
</dbReference>
<dbReference type="AlphaFoldDB" id="A0A6A4WGY9"/>
<dbReference type="Proteomes" id="UP000440578">
    <property type="component" value="Unassembled WGS sequence"/>
</dbReference>
<dbReference type="Pfam" id="PF00443">
    <property type="entry name" value="UCH"/>
    <property type="match status" value="1"/>
</dbReference>
<keyword evidence="1" id="KW-0833">Ubl conjugation pathway</keyword>
<feature type="region of interest" description="Disordered" evidence="3">
    <location>
        <begin position="244"/>
        <end position="290"/>
    </location>
</feature>
<dbReference type="GO" id="GO:0016579">
    <property type="term" value="P:protein deubiquitination"/>
    <property type="evidence" value="ECO:0007669"/>
    <property type="project" value="InterPro"/>
</dbReference>
<name>A0A6A4WGY9_AMPAM</name>
<evidence type="ECO:0000313" key="5">
    <source>
        <dbReference type="EMBL" id="KAF0306747.1"/>
    </source>
</evidence>
<organism evidence="5 6">
    <name type="scientific">Amphibalanus amphitrite</name>
    <name type="common">Striped barnacle</name>
    <name type="synonym">Balanus amphitrite</name>
    <dbReference type="NCBI Taxonomy" id="1232801"/>
    <lineage>
        <taxon>Eukaryota</taxon>
        <taxon>Metazoa</taxon>
        <taxon>Ecdysozoa</taxon>
        <taxon>Arthropoda</taxon>
        <taxon>Crustacea</taxon>
        <taxon>Multicrustacea</taxon>
        <taxon>Cirripedia</taxon>
        <taxon>Thoracica</taxon>
        <taxon>Thoracicalcarea</taxon>
        <taxon>Balanomorpha</taxon>
        <taxon>Balanoidea</taxon>
        <taxon>Balanidae</taxon>
        <taxon>Amphibalaninae</taxon>
        <taxon>Amphibalanus</taxon>
    </lineage>
</organism>
<dbReference type="InterPro" id="IPR028889">
    <property type="entry name" value="USP"/>
</dbReference>
<evidence type="ECO:0000259" key="4">
    <source>
        <dbReference type="PROSITE" id="PS50235"/>
    </source>
</evidence>
<keyword evidence="6" id="KW-1185">Reference proteome</keyword>
<dbReference type="Gene3D" id="3.90.70.10">
    <property type="entry name" value="Cysteine proteinases"/>
    <property type="match status" value="1"/>
</dbReference>